<comment type="caution">
    <text evidence="2">The sequence shown here is derived from an EMBL/GenBank/DDBJ whole genome shotgun (WGS) entry which is preliminary data.</text>
</comment>
<name>A0A9W8V6V3_9HYPO</name>
<organism evidence="2 3">
    <name type="scientific">Fusarium falciforme</name>
    <dbReference type="NCBI Taxonomy" id="195108"/>
    <lineage>
        <taxon>Eukaryota</taxon>
        <taxon>Fungi</taxon>
        <taxon>Dikarya</taxon>
        <taxon>Ascomycota</taxon>
        <taxon>Pezizomycotina</taxon>
        <taxon>Sordariomycetes</taxon>
        <taxon>Hypocreomycetidae</taxon>
        <taxon>Hypocreales</taxon>
        <taxon>Nectriaceae</taxon>
        <taxon>Fusarium</taxon>
        <taxon>Fusarium solani species complex</taxon>
    </lineage>
</organism>
<feature type="region of interest" description="Disordered" evidence="1">
    <location>
        <begin position="1"/>
        <end position="99"/>
    </location>
</feature>
<feature type="compositionally biased region" description="Polar residues" evidence="1">
    <location>
        <begin position="157"/>
        <end position="168"/>
    </location>
</feature>
<protein>
    <recommendedName>
        <fullName evidence="4">C2H2-type domain-containing protein</fullName>
    </recommendedName>
</protein>
<evidence type="ECO:0000313" key="3">
    <source>
        <dbReference type="Proteomes" id="UP001152087"/>
    </source>
</evidence>
<accession>A0A9W8V6V3</accession>
<dbReference type="PANTHER" id="PTHR38166">
    <property type="entry name" value="C2H2-TYPE DOMAIN-CONTAINING PROTEIN-RELATED"/>
    <property type="match status" value="1"/>
</dbReference>
<proteinExistence type="predicted"/>
<feature type="region of interest" description="Disordered" evidence="1">
    <location>
        <begin position="142"/>
        <end position="176"/>
    </location>
</feature>
<dbReference type="EMBL" id="JAOQAV010000003">
    <property type="protein sequence ID" value="KAJ4195683.1"/>
    <property type="molecule type" value="Genomic_DNA"/>
</dbReference>
<dbReference type="Proteomes" id="UP001152087">
    <property type="component" value="Unassembled WGS sequence"/>
</dbReference>
<sequence length="370" mass="41475">MAIPHSPTSRHSTPPPTTHTTKSLPYRHVPAGSYSSSTTAGLTSIKRSRPGTPANRQLPPPRSRESSGAYSYITPAASDDEVDDGLEDSGSDESDVESCCGDQLDEHILASSGDARFQHVVQPLLDHSLKRVREYIDIAQYDVPPDKQEAPRKRSRSSNWQSEPASPNNREHSDEEFVVVSPPRGKFHFSCPFYASNPQKHQQCLKKHDLVTLDNVITHVQRHHMRPLYCPICSQVFDSASQCDSHIVKRECELRELVLPEGINYYQKAKLARDDKPNLSDKRRWERINATVFPNEKSLSSPYLSSGLGLEVSMARDYWAKNGRAVVSDFLKKQGMLGEAWQDDEKAQAALCKLTLENLVNEMVEEHGSA</sequence>
<dbReference type="AlphaFoldDB" id="A0A9W8V6V3"/>
<feature type="compositionally biased region" description="Acidic residues" evidence="1">
    <location>
        <begin position="78"/>
        <end position="96"/>
    </location>
</feature>
<evidence type="ECO:0000313" key="2">
    <source>
        <dbReference type="EMBL" id="KAJ4195683.1"/>
    </source>
</evidence>
<keyword evidence="3" id="KW-1185">Reference proteome</keyword>
<evidence type="ECO:0000256" key="1">
    <source>
        <dbReference type="SAM" id="MobiDB-lite"/>
    </source>
</evidence>
<evidence type="ECO:0008006" key="4">
    <source>
        <dbReference type="Google" id="ProtNLM"/>
    </source>
</evidence>
<reference evidence="2" key="1">
    <citation type="submission" date="2022-09" db="EMBL/GenBank/DDBJ databases">
        <title>Fusarium specimens isolated from Avocado Roots.</title>
        <authorList>
            <person name="Stajich J."/>
            <person name="Roper C."/>
            <person name="Heimlech-Rivalta G."/>
        </authorList>
    </citation>
    <scope>NUCLEOTIDE SEQUENCE</scope>
    <source>
        <strain evidence="2">A02</strain>
    </source>
</reference>
<feature type="compositionally biased region" description="Low complexity" evidence="1">
    <location>
        <begin position="1"/>
        <end position="12"/>
    </location>
</feature>
<feature type="compositionally biased region" description="Polar residues" evidence="1">
    <location>
        <begin position="33"/>
        <end position="42"/>
    </location>
</feature>
<gene>
    <name evidence="2" type="ORF">NW755_001846</name>
</gene>
<dbReference type="PANTHER" id="PTHR38166:SF1">
    <property type="entry name" value="C2H2-TYPE DOMAIN-CONTAINING PROTEIN"/>
    <property type="match status" value="1"/>
</dbReference>